<dbReference type="EMBL" id="CANHGI010000003">
    <property type="protein sequence ID" value="CAI5445241.1"/>
    <property type="molecule type" value="Genomic_DNA"/>
</dbReference>
<protein>
    <submittedName>
        <fullName evidence="2">Uncharacterized protein</fullName>
    </submittedName>
</protein>
<accession>A0A9P1N2B9</accession>
<reference evidence="2" key="1">
    <citation type="submission" date="2022-11" db="EMBL/GenBank/DDBJ databases">
        <authorList>
            <person name="Kikuchi T."/>
        </authorList>
    </citation>
    <scope>NUCLEOTIDE SEQUENCE</scope>
    <source>
        <strain evidence="2">PS1010</strain>
    </source>
</reference>
<comment type="caution">
    <text evidence="2">The sequence shown here is derived from an EMBL/GenBank/DDBJ whole genome shotgun (WGS) entry which is preliminary data.</text>
</comment>
<sequence>MNNAQRKNEKLSKNVKSSRRKTNKTQAISQQSARRKKGSQKPTNRKTARAHSVPSTIRTAQNNSSLSDEKLNPKQVVHIKRDADVDENAVKTFIAKFNKTKPNANNPPTRRKLSNTDLLTLDMVNKKTTKLPSNNKKSTSPGGNKKPSQVQSTTSASTNNQKAIVNSHSTDEPSEEKDCVDGNFGAFFGAQSIAEEDRYDDVPRIEDVVKMPEENVFLVEGGQQTKWMEYIEPTEGDMTDVEPPFTVGGEQIEMYHDKKFKLHCPPETKLLLDQWEQRKYLAKRDDLFFTPPLVFSNTIRSLINVGSKETGKAITTKKKKNTESDDQMSPTQIEEEMENVKIVGVPVKKVFVYERSDPIASASRKIVKSEREFKSKMPLELMYKYI</sequence>
<feature type="region of interest" description="Disordered" evidence="1">
    <location>
        <begin position="1"/>
        <end position="73"/>
    </location>
</feature>
<dbReference type="Proteomes" id="UP001152747">
    <property type="component" value="Unassembled WGS sequence"/>
</dbReference>
<organism evidence="2 3">
    <name type="scientific">Caenorhabditis angaria</name>
    <dbReference type="NCBI Taxonomy" id="860376"/>
    <lineage>
        <taxon>Eukaryota</taxon>
        <taxon>Metazoa</taxon>
        <taxon>Ecdysozoa</taxon>
        <taxon>Nematoda</taxon>
        <taxon>Chromadorea</taxon>
        <taxon>Rhabditida</taxon>
        <taxon>Rhabditina</taxon>
        <taxon>Rhabditomorpha</taxon>
        <taxon>Rhabditoidea</taxon>
        <taxon>Rhabditidae</taxon>
        <taxon>Peloderinae</taxon>
        <taxon>Caenorhabditis</taxon>
    </lineage>
</organism>
<feature type="region of interest" description="Disordered" evidence="1">
    <location>
        <begin position="98"/>
        <end position="178"/>
    </location>
</feature>
<dbReference type="AlphaFoldDB" id="A0A9P1N2B9"/>
<feature type="compositionally biased region" description="Basic and acidic residues" evidence="1">
    <location>
        <begin position="1"/>
        <end position="12"/>
    </location>
</feature>
<evidence type="ECO:0000313" key="2">
    <source>
        <dbReference type="EMBL" id="CAI5445241.1"/>
    </source>
</evidence>
<feature type="compositionally biased region" description="Polar residues" evidence="1">
    <location>
        <begin position="53"/>
        <end position="66"/>
    </location>
</feature>
<gene>
    <name evidence="2" type="ORF">CAMP_LOCUS7878</name>
</gene>
<evidence type="ECO:0000256" key="1">
    <source>
        <dbReference type="SAM" id="MobiDB-lite"/>
    </source>
</evidence>
<name>A0A9P1N2B9_9PELO</name>
<feature type="compositionally biased region" description="Polar residues" evidence="1">
    <location>
        <begin position="130"/>
        <end position="168"/>
    </location>
</feature>
<proteinExistence type="predicted"/>
<feature type="compositionally biased region" description="Basic residues" evidence="1">
    <location>
        <begin position="33"/>
        <end position="49"/>
    </location>
</feature>
<dbReference type="Pfam" id="PF05867">
    <property type="entry name" value="DUF851"/>
    <property type="match status" value="1"/>
</dbReference>
<dbReference type="InterPro" id="IPR008569">
    <property type="entry name" value="DUF851"/>
</dbReference>
<keyword evidence="3" id="KW-1185">Reference proteome</keyword>
<dbReference type="OrthoDB" id="5868204at2759"/>
<evidence type="ECO:0000313" key="3">
    <source>
        <dbReference type="Proteomes" id="UP001152747"/>
    </source>
</evidence>
<feature type="compositionally biased region" description="Low complexity" evidence="1">
    <location>
        <begin position="98"/>
        <end position="108"/>
    </location>
</feature>